<dbReference type="Proteomes" id="UP001196413">
    <property type="component" value="Unassembled WGS sequence"/>
</dbReference>
<evidence type="ECO:0000313" key="2">
    <source>
        <dbReference type="Proteomes" id="UP001196413"/>
    </source>
</evidence>
<comment type="caution">
    <text evidence="1">The sequence shown here is derived from an EMBL/GenBank/DDBJ whole genome shotgun (WGS) entry which is preliminary data.</text>
</comment>
<evidence type="ECO:0000313" key="1">
    <source>
        <dbReference type="EMBL" id="KAJ1351287.1"/>
    </source>
</evidence>
<reference evidence="1" key="1">
    <citation type="submission" date="2021-06" db="EMBL/GenBank/DDBJ databases">
        <title>Parelaphostrongylus tenuis whole genome reference sequence.</title>
        <authorList>
            <person name="Garwood T.J."/>
            <person name="Larsen P.A."/>
            <person name="Fountain-Jones N.M."/>
            <person name="Garbe J.R."/>
            <person name="Macchietto M.G."/>
            <person name="Kania S.A."/>
            <person name="Gerhold R.W."/>
            <person name="Richards J.E."/>
            <person name="Wolf T.M."/>
        </authorList>
    </citation>
    <scope>NUCLEOTIDE SEQUENCE</scope>
    <source>
        <strain evidence="1">MNPRO001-30</strain>
        <tissue evidence="1">Meninges</tissue>
    </source>
</reference>
<protein>
    <submittedName>
        <fullName evidence="1">Uncharacterized protein</fullName>
    </submittedName>
</protein>
<dbReference type="AlphaFoldDB" id="A0AAD5M342"/>
<organism evidence="1 2">
    <name type="scientific">Parelaphostrongylus tenuis</name>
    <name type="common">Meningeal worm</name>
    <dbReference type="NCBI Taxonomy" id="148309"/>
    <lineage>
        <taxon>Eukaryota</taxon>
        <taxon>Metazoa</taxon>
        <taxon>Ecdysozoa</taxon>
        <taxon>Nematoda</taxon>
        <taxon>Chromadorea</taxon>
        <taxon>Rhabditida</taxon>
        <taxon>Rhabditina</taxon>
        <taxon>Rhabditomorpha</taxon>
        <taxon>Strongyloidea</taxon>
        <taxon>Metastrongylidae</taxon>
        <taxon>Parelaphostrongylus</taxon>
    </lineage>
</organism>
<name>A0AAD5M342_PARTN</name>
<proteinExistence type="predicted"/>
<sequence>MVAIRKAALEEAILSIAQHMAIVINDPKRTVTVETMAAYLKNGIMFYIAWATSLLPHYKKEKEKHMDV</sequence>
<dbReference type="EMBL" id="JAHQIW010001041">
    <property type="protein sequence ID" value="KAJ1351287.1"/>
    <property type="molecule type" value="Genomic_DNA"/>
</dbReference>
<keyword evidence="2" id="KW-1185">Reference proteome</keyword>
<accession>A0AAD5M342</accession>
<gene>
    <name evidence="1" type="ORF">KIN20_007272</name>
</gene>